<reference evidence="2 3" key="1">
    <citation type="journal article" date="2019" name="ACS Chem. Biol.">
        <title>Identification and Mobilization of a Cryptic Antibiotic Biosynthesis Gene Locus from a Human-Pathogenic Nocardia Isolate.</title>
        <authorList>
            <person name="Herisse M."/>
            <person name="Ishida K."/>
            <person name="Porter J.L."/>
            <person name="Howden B."/>
            <person name="Hertweck C."/>
            <person name="Stinear T.P."/>
            <person name="Pidot S.J."/>
        </authorList>
    </citation>
    <scope>NUCLEOTIDE SEQUENCE [LARGE SCALE GENOMIC DNA]</scope>
    <source>
        <strain evidence="2 3">AUSMDU00012717</strain>
    </source>
</reference>
<dbReference type="GO" id="GO:0008757">
    <property type="term" value="F:S-adenosylmethionine-dependent methyltransferase activity"/>
    <property type="evidence" value="ECO:0007669"/>
    <property type="project" value="InterPro"/>
</dbReference>
<evidence type="ECO:0000313" key="2">
    <source>
        <dbReference type="EMBL" id="QIS09440.1"/>
    </source>
</evidence>
<dbReference type="Gene3D" id="3.40.50.150">
    <property type="entry name" value="Vaccinia Virus protein VP39"/>
    <property type="match status" value="1"/>
</dbReference>
<keyword evidence="2" id="KW-0489">Methyltransferase</keyword>
<dbReference type="Proteomes" id="UP000503540">
    <property type="component" value="Chromosome"/>
</dbReference>
<proteinExistence type="predicted"/>
<dbReference type="GO" id="GO:0032259">
    <property type="term" value="P:methylation"/>
    <property type="evidence" value="ECO:0007669"/>
    <property type="project" value="UniProtKB-KW"/>
</dbReference>
<dbReference type="InterPro" id="IPR013216">
    <property type="entry name" value="Methyltransf_11"/>
</dbReference>
<accession>A0A6G9Y8J4</accession>
<dbReference type="Pfam" id="PF08241">
    <property type="entry name" value="Methyltransf_11"/>
    <property type="match status" value="1"/>
</dbReference>
<sequence length="229" mass="25687">MTHPDTETLGEFIISARSLAEYRAIFGLTASELRGRILDCPGGAAGFTAEASDLGAQVIAVDPIYTRSVEDLRATALRECDRATRWAARHSHRRRWDWYGSPADHLRMRTASARRFGADLTEHPERYIGARLPSLPFPDKSFDLVLSSHLLFSYADRLDADFHLAALVELARVAVGETRIYPLVDHTGANLDPLVDKLRKELHDKGLQTELRDVDFEFHHGASTILVLR</sequence>
<dbReference type="SUPFAM" id="SSF53335">
    <property type="entry name" value="S-adenosyl-L-methionine-dependent methyltransferases"/>
    <property type="match status" value="1"/>
</dbReference>
<keyword evidence="2" id="KW-0808">Transferase</keyword>
<evidence type="ECO:0000313" key="3">
    <source>
        <dbReference type="Proteomes" id="UP000503540"/>
    </source>
</evidence>
<protein>
    <submittedName>
        <fullName evidence="2">Methyltransferase domain-containing protein</fullName>
    </submittedName>
</protein>
<organism evidence="2 3">
    <name type="scientific">Nocardia arthritidis</name>
    <dbReference type="NCBI Taxonomy" id="228602"/>
    <lineage>
        <taxon>Bacteria</taxon>
        <taxon>Bacillati</taxon>
        <taxon>Actinomycetota</taxon>
        <taxon>Actinomycetes</taxon>
        <taxon>Mycobacteriales</taxon>
        <taxon>Nocardiaceae</taxon>
        <taxon>Nocardia</taxon>
    </lineage>
</organism>
<dbReference type="RefSeq" id="WP_238847141.1">
    <property type="nucleotide sequence ID" value="NZ_CP046172.1"/>
</dbReference>
<keyword evidence="3" id="KW-1185">Reference proteome</keyword>
<dbReference type="AlphaFoldDB" id="A0A6G9Y8J4"/>
<name>A0A6G9Y8J4_9NOCA</name>
<feature type="domain" description="Methyltransferase type 11" evidence="1">
    <location>
        <begin position="122"/>
        <end position="161"/>
    </location>
</feature>
<evidence type="ECO:0000259" key="1">
    <source>
        <dbReference type="Pfam" id="PF08241"/>
    </source>
</evidence>
<dbReference type="EMBL" id="CP046172">
    <property type="protein sequence ID" value="QIS09440.1"/>
    <property type="molecule type" value="Genomic_DNA"/>
</dbReference>
<gene>
    <name evidence="2" type="ORF">F5544_07690</name>
</gene>
<dbReference type="InterPro" id="IPR029063">
    <property type="entry name" value="SAM-dependent_MTases_sf"/>
</dbReference>
<dbReference type="KEGG" id="nah:F5544_07690"/>